<dbReference type="PIRSF" id="PIRSF005900">
    <property type="entry name" value="Dps"/>
    <property type="match status" value="1"/>
</dbReference>
<sequence>MAQVQEQKLNHIGLETEKVEGIASMLNDVLSAYQVHYQNLRGFHWNVKGHVFFELHEKFEELYEEAKNAIDEIAERILTLGYTPLHTMTDYIETSSVKEAKNVNNDHDTVKFTIRDLQGLLMKEREAWRRASDIDDVGTTHMLEDYIGNQEKTIWMLNAWLSKNTINIGTSDSNS</sequence>
<dbReference type="Pfam" id="PF00210">
    <property type="entry name" value="Ferritin"/>
    <property type="match status" value="1"/>
</dbReference>
<dbReference type="PROSITE" id="PS00819">
    <property type="entry name" value="DPS_2"/>
    <property type="match status" value="1"/>
</dbReference>
<comment type="caution">
    <text evidence="4">The sequence shown here is derived from an EMBL/GenBank/DDBJ whole genome shotgun (WGS) entry which is preliminary data.</text>
</comment>
<dbReference type="PRINTS" id="PR01346">
    <property type="entry name" value="HELNAPAPROT"/>
</dbReference>
<dbReference type="PROSITE" id="PS00818">
    <property type="entry name" value="DPS_1"/>
    <property type="match status" value="1"/>
</dbReference>
<organism evidence="4 5">
    <name type="scientific">Rhodocytophaga aerolata</name>
    <dbReference type="NCBI Taxonomy" id="455078"/>
    <lineage>
        <taxon>Bacteria</taxon>
        <taxon>Pseudomonadati</taxon>
        <taxon>Bacteroidota</taxon>
        <taxon>Cytophagia</taxon>
        <taxon>Cytophagales</taxon>
        <taxon>Rhodocytophagaceae</taxon>
        <taxon>Rhodocytophaga</taxon>
    </lineage>
</organism>
<dbReference type="InterPro" id="IPR023188">
    <property type="entry name" value="DPS_DNA-bd_CS"/>
</dbReference>
<accession>A0ABT8R2I8</accession>
<evidence type="ECO:0000259" key="3">
    <source>
        <dbReference type="Pfam" id="PF00210"/>
    </source>
</evidence>
<dbReference type="RefSeq" id="WP_302037108.1">
    <property type="nucleotide sequence ID" value="NZ_JAUKPO010000003.1"/>
</dbReference>
<dbReference type="Gene3D" id="1.20.1260.10">
    <property type="match status" value="1"/>
</dbReference>
<dbReference type="PANTHER" id="PTHR42932:SF1">
    <property type="entry name" value="GENERAL STRESS PROTEIN 20U"/>
    <property type="match status" value="1"/>
</dbReference>
<name>A0ABT8R2I8_9BACT</name>
<evidence type="ECO:0000313" key="5">
    <source>
        <dbReference type="Proteomes" id="UP001168528"/>
    </source>
</evidence>
<dbReference type="InterPro" id="IPR009078">
    <property type="entry name" value="Ferritin-like_SF"/>
</dbReference>
<reference evidence="4" key="1">
    <citation type="submission" date="2023-07" db="EMBL/GenBank/DDBJ databases">
        <title>The genome sequence of Rhodocytophaga aerolata KACC 12507.</title>
        <authorList>
            <person name="Zhang X."/>
        </authorList>
    </citation>
    <scope>NUCLEOTIDE SEQUENCE</scope>
    <source>
        <strain evidence="4">KACC 12507</strain>
    </source>
</reference>
<feature type="domain" description="Ferritin/DPS" evidence="3">
    <location>
        <begin position="25"/>
        <end position="163"/>
    </location>
</feature>
<dbReference type="Proteomes" id="UP001168528">
    <property type="component" value="Unassembled WGS sequence"/>
</dbReference>
<dbReference type="InterPro" id="IPR002177">
    <property type="entry name" value="DPS_DNA-bd"/>
</dbReference>
<gene>
    <name evidence="4" type="ORF">Q0590_08620</name>
</gene>
<dbReference type="EMBL" id="JAUKPO010000003">
    <property type="protein sequence ID" value="MDO1446313.1"/>
    <property type="molecule type" value="Genomic_DNA"/>
</dbReference>
<evidence type="ECO:0000256" key="1">
    <source>
        <dbReference type="ARBA" id="ARBA00009497"/>
    </source>
</evidence>
<dbReference type="PANTHER" id="PTHR42932">
    <property type="entry name" value="GENERAL STRESS PROTEIN 20U"/>
    <property type="match status" value="1"/>
</dbReference>
<proteinExistence type="inferred from homology"/>
<comment type="similarity">
    <text evidence="1 2">Belongs to the Dps family.</text>
</comment>
<protein>
    <submittedName>
        <fullName evidence="4">DNA starvation/stationary phase protection protein</fullName>
    </submittedName>
</protein>
<dbReference type="CDD" id="cd01043">
    <property type="entry name" value="DPS"/>
    <property type="match status" value="1"/>
</dbReference>
<evidence type="ECO:0000256" key="2">
    <source>
        <dbReference type="RuleBase" id="RU003875"/>
    </source>
</evidence>
<dbReference type="SUPFAM" id="SSF47240">
    <property type="entry name" value="Ferritin-like"/>
    <property type="match status" value="1"/>
</dbReference>
<evidence type="ECO:0000313" key="4">
    <source>
        <dbReference type="EMBL" id="MDO1446313.1"/>
    </source>
</evidence>
<keyword evidence="5" id="KW-1185">Reference proteome</keyword>
<dbReference type="InterPro" id="IPR012347">
    <property type="entry name" value="Ferritin-like"/>
</dbReference>
<dbReference type="InterPro" id="IPR008331">
    <property type="entry name" value="Ferritin_DPS_dom"/>
</dbReference>